<dbReference type="Gene3D" id="3.40.50.300">
    <property type="entry name" value="P-loop containing nucleotide triphosphate hydrolases"/>
    <property type="match status" value="1"/>
</dbReference>
<feature type="compositionally biased region" description="Basic and acidic residues" evidence="1">
    <location>
        <begin position="17"/>
        <end position="28"/>
    </location>
</feature>
<gene>
    <name evidence="3" type="ORF">E4Q08_21980</name>
</gene>
<dbReference type="Pfam" id="PF07728">
    <property type="entry name" value="AAA_5"/>
    <property type="match status" value="1"/>
</dbReference>
<feature type="compositionally biased region" description="Basic and acidic residues" evidence="1">
    <location>
        <begin position="82"/>
        <end position="93"/>
    </location>
</feature>
<comment type="caution">
    <text evidence="3">The sequence shown here is derived from an EMBL/GenBank/DDBJ whole genome shotgun (WGS) entry which is preliminary data.</text>
</comment>
<dbReference type="SUPFAM" id="SSF52540">
    <property type="entry name" value="P-loop containing nucleoside triphosphate hydrolases"/>
    <property type="match status" value="1"/>
</dbReference>
<evidence type="ECO:0000256" key="1">
    <source>
        <dbReference type="SAM" id="MobiDB-lite"/>
    </source>
</evidence>
<organism evidence="3 4">
    <name type="scientific">Candidatus Accumulibacter contiguus</name>
    <dbReference type="NCBI Taxonomy" id="2954381"/>
    <lineage>
        <taxon>Bacteria</taxon>
        <taxon>Pseudomonadati</taxon>
        <taxon>Pseudomonadota</taxon>
        <taxon>Betaproteobacteria</taxon>
        <taxon>Candidatus Accumulibacter</taxon>
    </lineage>
</organism>
<dbReference type="InterPro" id="IPR027417">
    <property type="entry name" value="P-loop_NTPase"/>
</dbReference>
<feature type="compositionally biased region" description="Basic and acidic residues" evidence="1">
    <location>
        <begin position="247"/>
        <end position="266"/>
    </location>
</feature>
<dbReference type="InterPro" id="IPR003593">
    <property type="entry name" value="AAA+_ATPase"/>
</dbReference>
<proteinExistence type="predicted"/>
<feature type="region of interest" description="Disordered" evidence="1">
    <location>
        <begin position="243"/>
        <end position="266"/>
    </location>
</feature>
<dbReference type="SMART" id="SM00382">
    <property type="entry name" value="AAA"/>
    <property type="match status" value="1"/>
</dbReference>
<feature type="compositionally biased region" description="Pro residues" evidence="1">
    <location>
        <begin position="1"/>
        <end position="10"/>
    </location>
</feature>
<accession>A0ABX1TDE4</accession>
<dbReference type="PANTHER" id="PTHR42759:SF1">
    <property type="entry name" value="MAGNESIUM-CHELATASE SUBUNIT CHLD"/>
    <property type="match status" value="1"/>
</dbReference>
<evidence type="ECO:0000259" key="2">
    <source>
        <dbReference type="SMART" id="SM00382"/>
    </source>
</evidence>
<feature type="region of interest" description="Disordered" evidence="1">
    <location>
        <begin position="1"/>
        <end position="94"/>
    </location>
</feature>
<evidence type="ECO:0000313" key="4">
    <source>
        <dbReference type="Proteomes" id="UP000886469"/>
    </source>
</evidence>
<keyword evidence="4" id="KW-1185">Reference proteome</keyword>
<evidence type="ECO:0000313" key="3">
    <source>
        <dbReference type="EMBL" id="NMQ07715.1"/>
    </source>
</evidence>
<reference evidence="3" key="1">
    <citation type="submission" date="2019-03" db="EMBL/GenBank/DDBJ databases">
        <title>Metabolic reconstructions from genomes of highly enriched 'Candidatus Accumulibacter' and 'Candidatus Competibacter' bioreactor populations.</title>
        <authorList>
            <person name="Annavajhala M.K."/>
            <person name="Welles L."/>
            <person name="Abbas B."/>
            <person name="Sorokin D."/>
            <person name="Park H."/>
            <person name="Van Loosdrecht M."/>
            <person name="Chandran K."/>
        </authorList>
    </citation>
    <scope>NUCLEOTIDE SEQUENCE</scope>
    <source>
        <strain evidence="3">SBR_L</strain>
    </source>
</reference>
<dbReference type="PANTHER" id="PTHR42759">
    <property type="entry name" value="MOXR FAMILY PROTEIN"/>
    <property type="match status" value="1"/>
</dbReference>
<dbReference type="EMBL" id="SPMX01000090">
    <property type="protein sequence ID" value="NMQ07715.1"/>
    <property type="molecule type" value="Genomic_DNA"/>
</dbReference>
<feature type="compositionally biased region" description="Low complexity" evidence="1">
    <location>
        <begin position="60"/>
        <end position="74"/>
    </location>
</feature>
<dbReference type="InterPro" id="IPR011704">
    <property type="entry name" value="ATPase_dyneun-rel_AAA"/>
</dbReference>
<dbReference type="Proteomes" id="UP000886469">
    <property type="component" value="Unassembled WGS sequence"/>
</dbReference>
<protein>
    <recommendedName>
        <fullName evidence="2">AAA+ ATPase domain-containing protein</fullName>
    </recommendedName>
</protein>
<name>A0ABX1TDE4_9PROT</name>
<sequence length="434" mass="48046">MPPRGAPRPARPAVQRTPDRSPDARAGDRPGPGAARRTPRESADAGLSVADLRLQRRPTDATAIAPARAAADSSRAARRGRSACDRGNPDPRDSQTVLLMSHYTPRNFTLPADYCFRGDPRDPAESAADPYIFSREAVIAVDVALATGRPLLVAGPPGCGKSRLAETMAAVLRWNFVYQTITSRTRLEQLTVEVDHLRRLNDAHLAARSTSPHALADRDEEYYHPGIFWWAFDAHSARRRGLPESVARPRSEPRFPGVERKPPDEAREGTVLLLDEIDKAEPDLPNDLLEPLDRGSFGLPDGRTLRAQDGAQRLTVITTNRERELPPAFVRRCVTLLLAEPAREALVAIAAVRAPQAEKTLVEKVADRIEALRQELDESGRRPPGTSEFLDAVNTCQQLRIAVDSPDWEETWQQIELVTLRKPMVTEDERSRPA</sequence>
<feature type="domain" description="AAA+ ATPase" evidence="2">
    <location>
        <begin position="147"/>
        <end position="344"/>
    </location>
</feature>
<dbReference type="InterPro" id="IPR050764">
    <property type="entry name" value="CbbQ/NirQ/NorQ/GpvN"/>
</dbReference>